<evidence type="ECO:0000313" key="3">
    <source>
        <dbReference type="EMBL" id="MBB5156818.1"/>
    </source>
</evidence>
<protein>
    <submittedName>
        <fullName evidence="3">Uncharacterized protein</fullName>
    </submittedName>
</protein>
<dbReference type="AlphaFoldDB" id="A0A840QDT1"/>
<reference evidence="3 4" key="1">
    <citation type="submission" date="2020-08" db="EMBL/GenBank/DDBJ databases">
        <title>Sequencing the genomes of 1000 actinobacteria strains.</title>
        <authorList>
            <person name="Klenk H.-P."/>
        </authorList>
    </citation>
    <scope>NUCLEOTIDE SEQUENCE [LARGE SCALE GENOMIC DNA]</scope>
    <source>
        <strain evidence="3 4">DSM 45584</strain>
    </source>
</reference>
<accession>A0A840QDT1</accession>
<dbReference type="EMBL" id="JACHIW010000001">
    <property type="protein sequence ID" value="MBB5156818.1"/>
    <property type="molecule type" value="Genomic_DNA"/>
</dbReference>
<organism evidence="3 4">
    <name type="scientific">Saccharopolyspora phatthalungensis</name>
    <dbReference type="NCBI Taxonomy" id="664693"/>
    <lineage>
        <taxon>Bacteria</taxon>
        <taxon>Bacillati</taxon>
        <taxon>Actinomycetota</taxon>
        <taxon>Actinomycetes</taxon>
        <taxon>Pseudonocardiales</taxon>
        <taxon>Pseudonocardiaceae</taxon>
        <taxon>Saccharopolyspora</taxon>
    </lineage>
</organism>
<feature type="transmembrane region" description="Helical" evidence="2">
    <location>
        <begin position="126"/>
        <end position="145"/>
    </location>
</feature>
<feature type="region of interest" description="Disordered" evidence="1">
    <location>
        <begin position="41"/>
        <end position="73"/>
    </location>
</feature>
<feature type="compositionally biased region" description="Basic residues" evidence="1">
    <location>
        <begin position="53"/>
        <end position="68"/>
    </location>
</feature>
<dbReference type="RefSeq" id="WP_184727883.1">
    <property type="nucleotide sequence ID" value="NZ_JACHIW010000001.1"/>
</dbReference>
<name>A0A840QDT1_9PSEU</name>
<keyword evidence="4" id="KW-1185">Reference proteome</keyword>
<evidence type="ECO:0000256" key="2">
    <source>
        <dbReference type="SAM" id="Phobius"/>
    </source>
</evidence>
<gene>
    <name evidence="3" type="ORF">BJ970_004352</name>
</gene>
<evidence type="ECO:0000313" key="4">
    <source>
        <dbReference type="Proteomes" id="UP000584374"/>
    </source>
</evidence>
<keyword evidence="2" id="KW-0812">Transmembrane</keyword>
<comment type="caution">
    <text evidence="3">The sequence shown here is derived from an EMBL/GenBank/DDBJ whole genome shotgun (WGS) entry which is preliminary data.</text>
</comment>
<keyword evidence="2" id="KW-0472">Membrane</keyword>
<evidence type="ECO:0000256" key="1">
    <source>
        <dbReference type="SAM" id="MobiDB-lite"/>
    </source>
</evidence>
<proteinExistence type="predicted"/>
<dbReference type="Proteomes" id="UP000584374">
    <property type="component" value="Unassembled WGS sequence"/>
</dbReference>
<sequence>MSARVGSSGSSMCWRQAGAEGAVDDVGGVVLGFPASGEQGDPLAGVGDVNRRDQHRPRVSGHLHRRSGRDRCGEEDHVVRPAFPLVQRRLLARADASTGEVGGSGAVTGAGGSAATPGPAARGSGVVCWLVVVVHLWGFVVVIGADRGYGRFVPGGGVNVDSGRCQLKNRNGPKPMVLRAKSTQDSHLVVEIS</sequence>
<keyword evidence="2" id="KW-1133">Transmembrane helix</keyword>